<dbReference type="EMBL" id="BMPI01000112">
    <property type="protein sequence ID" value="GGM87427.1"/>
    <property type="molecule type" value="Genomic_DNA"/>
</dbReference>
<sequence length="496" mass="56021">MGATPEWDAWLPPAAVSYAPAVPGERQATRTRRRLARWRPSYWPLVLSYIVILASDFWFTGRYGGRLGWPLTILWTWPIFTTLTGIVGLRRTRRAIRESEARWAGRGAPVTNDRLVVVVPTVGRHDTYPALERSVRSYVACLPRCFPRLRVDVVIDEGCEAADRIAALAAGSELVRLVVVPRRYRTAKRTRFKARATHYAHELRLHEGEARDDVWVLHMDDDTGVGPDTALAMARFVEEQSGAGRHAKHLAQGMLTYPREYAVNRLTWLADAVRPAEDVGRFSAWTGSGTPRAGVHGELLLVRASIEATIGWDFGPRSLVEDAQFALLFSARYPGRSGWFAGRCYGASPAGIRDFFRQRERWSWGLAALVFNRSLQRRNRLLLGYSVLSWVVGPFQNVGVVLLIGLLVADPNTSPETLLVIPLWALNMAYTIWMYWEGLRINATVSAHDRRRWWEPPAVVLLIPFFGLMEGIPGLHGFLKFARRTENRFQVIAKPS</sequence>
<dbReference type="InterPro" id="IPR001173">
    <property type="entry name" value="Glyco_trans_2-like"/>
</dbReference>
<dbReference type="AlphaFoldDB" id="A0A917UH90"/>
<evidence type="ECO:0000256" key="1">
    <source>
        <dbReference type="SAM" id="Phobius"/>
    </source>
</evidence>
<comment type="caution">
    <text evidence="3">The sequence shown here is derived from an EMBL/GenBank/DDBJ whole genome shotgun (WGS) entry which is preliminary data.</text>
</comment>
<feature type="domain" description="Glycosyltransferase 2-like" evidence="2">
    <location>
        <begin position="215"/>
        <end position="428"/>
    </location>
</feature>
<proteinExistence type="predicted"/>
<dbReference type="InterPro" id="IPR029044">
    <property type="entry name" value="Nucleotide-diphossugar_trans"/>
</dbReference>
<dbReference type="RefSeq" id="WP_229837203.1">
    <property type="nucleotide sequence ID" value="NZ_BMPI01000112.1"/>
</dbReference>
<reference evidence="3" key="1">
    <citation type="journal article" date="2014" name="Int. J. Syst. Evol. Microbiol.">
        <title>Complete genome sequence of Corynebacterium casei LMG S-19264T (=DSM 44701T), isolated from a smear-ripened cheese.</title>
        <authorList>
            <consortium name="US DOE Joint Genome Institute (JGI-PGF)"/>
            <person name="Walter F."/>
            <person name="Albersmeier A."/>
            <person name="Kalinowski J."/>
            <person name="Ruckert C."/>
        </authorList>
    </citation>
    <scope>NUCLEOTIDE SEQUENCE</scope>
    <source>
        <strain evidence="3">JCM 19831</strain>
    </source>
</reference>
<keyword evidence="1" id="KW-0812">Transmembrane</keyword>
<dbReference type="InterPro" id="IPR027389">
    <property type="entry name" value="B_mannosylTrfase_Bre-3/Egh"/>
</dbReference>
<feature type="transmembrane region" description="Helical" evidence="1">
    <location>
        <begin position="457"/>
        <end position="479"/>
    </location>
</feature>
<reference evidence="3" key="2">
    <citation type="submission" date="2020-09" db="EMBL/GenBank/DDBJ databases">
        <authorList>
            <person name="Sun Q."/>
            <person name="Ohkuma M."/>
        </authorList>
    </citation>
    <scope>NUCLEOTIDE SEQUENCE</scope>
    <source>
        <strain evidence="3">JCM 19831</strain>
    </source>
</reference>
<keyword evidence="4" id="KW-1185">Reference proteome</keyword>
<dbReference type="PANTHER" id="PTHR16779">
    <property type="entry name" value="BETA-1,4-MANNOSYLTRANSFERASE EGH"/>
    <property type="match status" value="1"/>
</dbReference>
<name>A0A917UH90_9ACTN</name>
<evidence type="ECO:0000313" key="4">
    <source>
        <dbReference type="Proteomes" id="UP000642070"/>
    </source>
</evidence>
<dbReference type="GO" id="GO:0019187">
    <property type="term" value="F:beta-1,4-mannosyltransferase activity"/>
    <property type="evidence" value="ECO:0007669"/>
    <property type="project" value="InterPro"/>
</dbReference>
<dbReference type="Proteomes" id="UP000642070">
    <property type="component" value="Unassembled WGS sequence"/>
</dbReference>
<organism evidence="3 4">
    <name type="scientific">Dactylosporangium sucinum</name>
    <dbReference type="NCBI Taxonomy" id="1424081"/>
    <lineage>
        <taxon>Bacteria</taxon>
        <taxon>Bacillati</taxon>
        <taxon>Actinomycetota</taxon>
        <taxon>Actinomycetes</taxon>
        <taxon>Micromonosporales</taxon>
        <taxon>Micromonosporaceae</taxon>
        <taxon>Dactylosporangium</taxon>
    </lineage>
</organism>
<gene>
    <name evidence="3" type="ORF">GCM10007977_106740</name>
</gene>
<feature type="transmembrane region" description="Helical" evidence="1">
    <location>
        <begin position="418"/>
        <end position="436"/>
    </location>
</feature>
<feature type="transmembrane region" description="Helical" evidence="1">
    <location>
        <begin position="42"/>
        <end position="61"/>
    </location>
</feature>
<feature type="transmembrane region" description="Helical" evidence="1">
    <location>
        <begin position="382"/>
        <end position="406"/>
    </location>
</feature>
<keyword evidence="1" id="KW-0472">Membrane</keyword>
<feature type="transmembrane region" description="Helical" evidence="1">
    <location>
        <begin position="67"/>
        <end position="89"/>
    </location>
</feature>
<accession>A0A917UH90</accession>
<dbReference type="Pfam" id="PF13632">
    <property type="entry name" value="Glyco_trans_2_3"/>
    <property type="match status" value="1"/>
</dbReference>
<dbReference type="SUPFAM" id="SSF53448">
    <property type="entry name" value="Nucleotide-diphospho-sugar transferases"/>
    <property type="match status" value="1"/>
</dbReference>
<keyword evidence="1" id="KW-1133">Transmembrane helix</keyword>
<evidence type="ECO:0000313" key="3">
    <source>
        <dbReference type="EMBL" id="GGM87427.1"/>
    </source>
</evidence>
<protein>
    <recommendedName>
        <fullName evidence="2">Glycosyltransferase 2-like domain-containing protein</fullName>
    </recommendedName>
</protein>
<dbReference type="PANTHER" id="PTHR16779:SF1">
    <property type="entry name" value="BETA-1,4-MANNOSYLTRANSFERASE EGH"/>
    <property type="match status" value="1"/>
</dbReference>
<dbReference type="GO" id="GO:0005737">
    <property type="term" value="C:cytoplasm"/>
    <property type="evidence" value="ECO:0007669"/>
    <property type="project" value="TreeGrafter"/>
</dbReference>
<evidence type="ECO:0000259" key="2">
    <source>
        <dbReference type="Pfam" id="PF13632"/>
    </source>
</evidence>